<reference evidence="1 2" key="1">
    <citation type="submission" date="2018-01" db="EMBL/GenBank/DDBJ databases">
        <title>Bacillus asahii Genome sequencing and assembly.</title>
        <authorList>
            <person name="Jiang H."/>
            <person name="Feng Y."/>
            <person name="Zhao F."/>
            <person name="Lin X."/>
        </authorList>
    </citation>
    <scope>NUCLEOTIDE SEQUENCE [LARGE SCALE GENOMIC DNA]</scope>
    <source>
        <strain evidence="1 2">OM18</strain>
    </source>
</reference>
<dbReference type="KEGG" id="pasa:BAOM_4728"/>
<evidence type="ECO:0000313" key="1">
    <source>
        <dbReference type="EMBL" id="AZV45306.1"/>
    </source>
</evidence>
<protein>
    <submittedName>
        <fullName evidence="1">Uncharacterized protein</fullName>
    </submittedName>
</protein>
<gene>
    <name evidence="1" type="ORF">BAOM_4728</name>
</gene>
<organism evidence="1 2">
    <name type="scientific">Peribacillus asahii</name>
    <dbReference type="NCBI Taxonomy" id="228899"/>
    <lineage>
        <taxon>Bacteria</taxon>
        <taxon>Bacillati</taxon>
        <taxon>Bacillota</taxon>
        <taxon>Bacilli</taxon>
        <taxon>Bacillales</taxon>
        <taxon>Bacillaceae</taxon>
        <taxon>Peribacillus</taxon>
    </lineage>
</organism>
<accession>A0A3Q9RQR7</accession>
<proteinExistence type="predicted"/>
<sequence length="41" mass="4842">MCWRTKMRNQAGKMSFIRVMKDEIEKSSQENVLHQGDEGQN</sequence>
<evidence type="ECO:0000313" key="2">
    <source>
        <dbReference type="Proteomes" id="UP000283095"/>
    </source>
</evidence>
<name>A0A3Q9RQR7_9BACI</name>
<dbReference type="AlphaFoldDB" id="A0A3Q9RQR7"/>
<dbReference type="EMBL" id="CP026095">
    <property type="protein sequence ID" value="AZV45306.1"/>
    <property type="molecule type" value="Genomic_DNA"/>
</dbReference>
<dbReference type="Proteomes" id="UP000283095">
    <property type="component" value="Chromosome"/>
</dbReference>